<keyword evidence="1" id="KW-1133">Transmembrane helix</keyword>
<dbReference type="EMBL" id="DQ491001">
    <property type="protein sequence ID" value="ABT14288.1"/>
    <property type="molecule type" value="Genomic_DNA"/>
</dbReference>
<gene>
    <name evidence="2" type="primary">M734L</name>
    <name evidence="2" type="ORF">MT325_M734L</name>
</gene>
<organism evidence="2 3">
    <name type="scientific">Paramecium bursaria Chlorella virus MT325</name>
    <name type="common">PBCV-MT325</name>
    <dbReference type="NCBI Taxonomy" id="346932"/>
    <lineage>
        <taxon>Viruses</taxon>
        <taxon>Varidnaviria</taxon>
        <taxon>Bamfordvirae</taxon>
        <taxon>Nucleocytoviricota</taxon>
        <taxon>Megaviricetes</taxon>
        <taxon>Algavirales</taxon>
        <taxon>Phycodnaviridae</taxon>
        <taxon>Chlorovirus</taxon>
        <taxon>Chlorovirus conductrix</taxon>
        <taxon>Paramecium bursaria Chlorella virus A1</taxon>
    </lineage>
</organism>
<proteinExistence type="predicted"/>
<reference evidence="2 3" key="1">
    <citation type="journal article" date="2007" name="Virology">
        <title>Sequence and annotation of the 314-kb MT325 and the 321-kb FR483 viruses that infect Chlorella Pbi.</title>
        <authorList>
            <person name="Fitzgerald L.A."/>
            <person name="Graves M.V."/>
            <person name="Li X."/>
            <person name="Feldblyum T."/>
            <person name="Hartigan J."/>
            <person name="Van Etten J.L."/>
        </authorList>
    </citation>
    <scope>NUCLEOTIDE SEQUENCE [LARGE SCALE GENOMIC DNA]</scope>
    <source>
        <strain evidence="2 3">MT325</strain>
    </source>
</reference>
<protein>
    <submittedName>
        <fullName evidence="2">Uncharacterized protein M734L</fullName>
    </submittedName>
</protein>
<name>A7IVB4_PBCVM</name>
<evidence type="ECO:0000313" key="2">
    <source>
        <dbReference type="EMBL" id="ABT14288.1"/>
    </source>
</evidence>
<keyword evidence="1" id="KW-0472">Membrane</keyword>
<organismHost>
    <name type="scientific">Paramecium bursaria</name>
    <dbReference type="NCBI Taxonomy" id="74790"/>
</organismHost>
<evidence type="ECO:0000256" key="1">
    <source>
        <dbReference type="SAM" id="Phobius"/>
    </source>
</evidence>
<feature type="transmembrane region" description="Helical" evidence="1">
    <location>
        <begin position="24"/>
        <end position="42"/>
    </location>
</feature>
<sequence>MRGNVQVLELPCNLRESIGNRHSIPLLFFLCSGIISICNFLYKTSDRLVAIITHLHGKFFCVINDRENVRVFSRTYFLKS</sequence>
<dbReference type="Proteomes" id="UP000246715">
    <property type="component" value="Segment"/>
</dbReference>
<keyword evidence="1" id="KW-0812">Transmembrane</keyword>
<evidence type="ECO:0000313" key="3">
    <source>
        <dbReference type="Proteomes" id="UP000246715"/>
    </source>
</evidence>
<accession>A7IVB4</accession>